<dbReference type="Proteomes" id="UP000000600">
    <property type="component" value="Unassembled WGS sequence"/>
</dbReference>
<evidence type="ECO:0000313" key="2">
    <source>
        <dbReference type="Proteomes" id="UP000000600"/>
    </source>
</evidence>
<dbReference type="AlphaFoldDB" id="A0CUQ2"/>
<dbReference type="EMBL" id="CT868185">
    <property type="protein sequence ID" value="CAK74519.1"/>
    <property type="molecule type" value="Genomic_DNA"/>
</dbReference>
<dbReference type="HOGENOM" id="CLU_1622189_0_0_1"/>
<proteinExistence type="predicted"/>
<accession>A0CUQ2</accession>
<dbReference type="GeneID" id="5027701"/>
<organism evidence="1 2">
    <name type="scientific">Paramecium tetraurelia</name>
    <dbReference type="NCBI Taxonomy" id="5888"/>
    <lineage>
        <taxon>Eukaryota</taxon>
        <taxon>Sar</taxon>
        <taxon>Alveolata</taxon>
        <taxon>Ciliophora</taxon>
        <taxon>Intramacronucleata</taxon>
        <taxon>Oligohymenophorea</taxon>
        <taxon>Peniculida</taxon>
        <taxon>Parameciidae</taxon>
        <taxon>Paramecium</taxon>
    </lineage>
</organism>
<gene>
    <name evidence="1" type="ORF">GSPATT00010719001</name>
</gene>
<evidence type="ECO:0000313" key="1">
    <source>
        <dbReference type="EMBL" id="CAK74519.1"/>
    </source>
</evidence>
<protein>
    <submittedName>
        <fullName evidence="1">Uncharacterized protein</fullName>
    </submittedName>
</protein>
<dbReference type="OrthoDB" id="292878at2759"/>
<keyword evidence="2" id="KW-1185">Reference proteome</keyword>
<sequence length="164" mass="19178">MIQHFIKLSNSIIQPPNRSTDFHYERLCALNSILQLLLAKETEVDSIEMTKQTITKIYLRVAENCFSNNKDISVNCIICLSEVLQSQLQNPNNHTQVNYDTQQIKQYLLLRIQLPYDKICSYEVLFRSKMLFLLSQVLLDSPKQVQQQNTVQYTKIHQIINQTS</sequence>
<name>A0CUQ2_PARTE</name>
<dbReference type="KEGG" id="ptm:GSPATT00010719001"/>
<dbReference type="RefSeq" id="XP_001441916.1">
    <property type="nucleotide sequence ID" value="XM_001441879.1"/>
</dbReference>
<dbReference type="InParanoid" id="A0CUQ2"/>
<reference evidence="1 2" key="1">
    <citation type="journal article" date="2006" name="Nature">
        <title>Global trends of whole-genome duplications revealed by the ciliate Paramecium tetraurelia.</title>
        <authorList>
            <consortium name="Genoscope"/>
            <person name="Aury J.-M."/>
            <person name="Jaillon O."/>
            <person name="Duret L."/>
            <person name="Noel B."/>
            <person name="Jubin C."/>
            <person name="Porcel B.M."/>
            <person name="Segurens B."/>
            <person name="Daubin V."/>
            <person name="Anthouard V."/>
            <person name="Aiach N."/>
            <person name="Arnaiz O."/>
            <person name="Billaut A."/>
            <person name="Beisson J."/>
            <person name="Blanc I."/>
            <person name="Bouhouche K."/>
            <person name="Camara F."/>
            <person name="Duharcourt S."/>
            <person name="Guigo R."/>
            <person name="Gogendeau D."/>
            <person name="Katinka M."/>
            <person name="Keller A.-M."/>
            <person name="Kissmehl R."/>
            <person name="Klotz C."/>
            <person name="Koll F."/>
            <person name="Le Moue A."/>
            <person name="Lepere C."/>
            <person name="Malinsky S."/>
            <person name="Nowacki M."/>
            <person name="Nowak J.K."/>
            <person name="Plattner H."/>
            <person name="Poulain J."/>
            <person name="Ruiz F."/>
            <person name="Serrano V."/>
            <person name="Zagulski M."/>
            <person name="Dessen P."/>
            <person name="Betermier M."/>
            <person name="Weissenbach J."/>
            <person name="Scarpelli C."/>
            <person name="Schachter V."/>
            <person name="Sperling L."/>
            <person name="Meyer E."/>
            <person name="Cohen J."/>
            <person name="Wincker P."/>
        </authorList>
    </citation>
    <scope>NUCLEOTIDE SEQUENCE [LARGE SCALE GENOMIC DNA]</scope>
    <source>
        <strain evidence="1 2">Stock d4-2</strain>
    </source>
</reference>